<evidence type="ECO:0000313" key="7">
    <source>
        <dbReference type="Proteomes" id="UP000503222"/>
    </source>
</evidence>
<feature type="domain" description="Fatty acid hydroxylase" evidence="5">
    <location>
        <begin position="13"/>
        <end position="137"/>
    </location>
</feature>
<dbReference type="InterPro" id="IPR006694">
    <property type="entry name" value="Fatty_acid_hydroxylase"/>
</dbReference>
<evidence type="ECO:0000259" key="5">
    <source>
        <dbReference type="Pfam" id="PF04116"/>
    </source>
</evidence>
<dbReference type="GO" id="GO:0010291">
    <property type="term" value="F:beta-carotene 3-hydroxylase activity"/>
    <property type="evidence" value="ECO:0007669"/>
    <property type="project" value="TreeGrafter"/>
</dbReference>
<feature type="transmembrane region" description="Helical" evidence="4">
    <location>
        <begin position="55"/>
        <end position="71"/>
    </location>
</feature>
<feature type="transmembrane region" description="Helical" evidence="4">
    <location>
        <begin position="6"/>
        <end position="30"/>
    </location>
</feature>
<dbReference type="RefSeq" id="WP_166412043.1">
    <property type="nucleotide sequence ID" value="NZ_CP049869.1"/>
</dbReference>
<sequence length="155" mass="17441">MGLDAFVAAGVVIATVIAMEVFATLIHRFVMHGVGWGWHRSHHEPSTGWFERNDLYAMIFSLISVGLFIAGNRWPLLWWAGVGTVVYGLLYVLVHDGMVHRRIPFPRRRLGAYGKRLVQAHRLHHSVRERDGGVSFGFLYAPPVASLLARLKGSR</sequence>
<organism evidence="6 7">
    <name type="scientific">Sphingomonas piscis</name>
    <dbReference type="NCBI Taxonomy" id="2714943"/>
    <lineage>
        <taxon>Bacteria</taxon>
        <taxon>Pseudomonadati</taxon>
        <taxon>Pseudomonadota</taxon>
        <taxon>Alphaproteobacteria</taxon>
        <taxon>Sphingomonadales</taxon>
        <taxon>Sphingomonadaceae</taxon>
        <taxon>Sphingomonas</taxon>
    </lineage>
</organism>
<dbReference type="PANTHER" id="PTHR31899:SF9">
    <property type="entry name" value="BETA-CAROTENE 3-HYDROXYLASE 1, CHLOROPLASTIC"/>
    <property type="match status" value="1"/>
</dbReference>
<dbReference type="GO" id="GO:0016123">
    <property type="term" value="P:xanthophyll biosynthetic process"/>
    <property type="evidence" value="ECO:0007669"/>
    <property type="project" value="TreeGrafter"/>
</dbReference>
<keyword evidence="4" id="KW-0812">Transmembrane</keyword>
<keyword evidence="4" id="KW-1133">Transmembrane helix</keyword>
<evidence type="ECO:0000256" key="1">
    <source>
        <dbReference type="ARBA" id="ARBA00009324"/>
    </source>
</evidence>
<dbReference type="InterPro" id="IPR045019">
    <property type="entry name" value="BETA-OHASE-like"/>
</dbReference>
<dbReference type="GO" id="GO:0005506">
    <property type="term" value="F:iron ion binding"/>
    <property type="evidence" value="ECO:0007669"/>
    <property type="project" value="InterPro"/>
</dbReference>
<dbReference type="Pfam" id="PF04116">
    <property type="entry name" value="FA_hydroxylase"/>
    <property type="match status" value="1"/>
</dbReference>
<reference evidence="6 7" key="1">
    <citation type="submission" date="2020-03" db="EMBL/GenBank/DDBJ databases">
        <title>Sphingomonas sp. nov., isolated from fish.</title>
        <authorList>
            <person name="Hyun D.-W."/>
            <person name="Bae J.-W."/>
        </authorList>
    </citation>
    <scope>NUCLEOTIDE SEQUENCE [LARGE SCALE GENOMIC DNA]</scope>
    <source>
        <strain evidence="6 7">HDW15B</strain>
    </source>
</reference>
<dbReference type="KEGG" id="spii:G7077_12815"/>
<evidence type="ECO:0000313" key="6">
    <source>
        <dbReference type="EMBL" id="QIK79658.1"/>
    </source>
</evidence>
<evidence type="ECO:0000256" key="2">
    <source>
        <dbReference type="ARBA" id="ARBA00022746"/>
    </source>
</evidence>
<keyword evidence="7" id="KW-1185">Reference proteome</keyword>
<keyword evidence="3" id="KW-0560">Oxidoreductase</keyword>
<keyword evidence="4" id="KW-0472">Membrane</keyword>
<protein>
    <submittedName>
        <fullName evidence="6">Beta-carotene hydroxylase</fullName>
    </submittedName>
</protein>
<comment type="similarity">
    <text evidence="1">Belongs to the sterol desaturase family.</text>
</comment>
<evidence type="ECO:0000256" key="4">
    <source>
        <dbReference type="SAM" id="Phobius"/>
    </source>
</evidence>
<gene>
    <name evidence="6" type="ORF">G7077_12815</name>
</gene>
<dbReference type="Proteomes" id="UP000503222">
    <property type="component" value="Chromosome"/>
</dbReference>
<name>A0A6G7YSD5_9SPHN</name>
<accession>A0A6G7YSD5</accession>
<evidence type="ECO:0000256" key="3">
    <source>
        <dbReference type="ARBA" id="ARBA00023002"/>
    </source>
</evidence>
<keyword evidence="2" id="KW-0125">Carotenoid biosynthesis</keyword>
<feature type="transmembrane region" description="Helical" evidence="4">
    <location>
        <begin position="77"/>
        <end position="99"/>
    </location>
</feature>
<dbReference type="AlphaFoldDB" id="A0A6G7YSD5"/>
<dbReference type="EMBL" id="CP049869">
    <property type="protein sequence ID" value="QIK79658.1"/>
    <property type="molecule type" value="Genomic_DNA"/>
</dbReference>
<proteinExistence type="inferred from homology"/>
<dbReference type="PANTHER" id="PTHR31899">
    <property type="entry name" value="BETA-CAROTENE 3-HYDROXYLASE 1, CHLOROPLASTIC"/>
    <property type="match status" value="1"/>
</dbReference>
<dbReference type="GO" id="GO:0016119">
    <property type="term" value="P:carotene metabolic process"/>
    <property type="evidence" value="ECO:0007669"/>
    <property type="project" value="TreeGrafter"/>
</dbReference>